<accession>A0A3E4TT06</accession>
<sequence length="341" mass="39611">MDRMTFREMIRPLSSYEEELKRTQSSNRLMEQSIQYAYKKDKDGYYFFTNLAMSDQGGHTPDPMHASLSHTILKDKLRLIIHARFSARPFHYDEFISVNYVYSGSLTLRFPDSTVILKKGELFLMNTDVVHAFEIESEEDLILGIQIEREFLSKELLYGLSDNGPITDFLVNTLAGKESVFSYLIADCAQDERMATLFEDLFCEYFEPSLCSSALVENYVKIFFILLIRSSHSRINMNTKADILAILNYIEAHCADCSLQSLADEFNFNPKYLSALIRKKTGRSFSDLQTDARMRSICYYLKNSGMTIREIAELCGYTNMNFFYRKFKEMYGMSPKQYRGI</sequence>
<dbReference type="InterPro" id="IPR003313">
    <property type="entry name" value="AraC-bd"/>
</dbReference>
<dbReference type="Gene3D" id="2.60.120.10">
    <property type="entry name" value="Jelly Rolls"/>
    <property type="match status" value="1"/>
</dbReference>
<dbReference type="GO" id="GO:0043565">
    <property type="term" value="F:sequence-specific DNA binding"/>
    <property type="evidence" value="ECO:0007669"/>
    <property type="project" value="InterPro"/>
</dbReference>
<evidence type="ECO:0000256" key="3">
    <source>
        <dbReference type="ARBA" id="ARBA00023163"/>
    </source>
</evidence>
<protein>
    <submittedName>
        <fullName evidence="5">AraC family transcriptional regulator</fullName>
    </submittedName>
</protein>
<comment type="caution">
    <text evidence="5">The sequence shown here is derived from an EMBL/GenBank/DDBJ whole genome shotgun (WGS) entry which is preliminary data.</text>
</comment>
<dbReference type="Pfam" id="PF12833">
    <property type="entry name" value="HTH_18"/>
    <property type="match status" value="1"/>
</dbReference>
<dbReference type="SMART" id="SM00342">
    <property type="entry name" value="HTH_ARAC"/>
    <property type="match status" value="1"/>
</dbReference>
<reference evidence="5 6" key="1">
    <citation type="submission" date="2018-08" db="EMBL/GenBank/DDBJ databases">
        <title>A genome reference for cultivated species of the human gut microbiota.</title>
        <authorList>
            <person name="Zou Y."/>
            <person name="Xue W."/>
            <person name="Luo G."/>
        </authorList>
    </citation>
    <scope>NUCLEOTIDE SEQUENCE [LARGE SCALE GENOMIC DNA]</scope>
    <source>
        <strain evidence="5 6">TF05-11AC</strain>
    </source>
</reference>
<feature type="domain" description="HTH araC/xylS-type" evidence="4">
    <location>
        <begin position="244"/>
        <end position="341"/>
    </location>
</feature>
<dbReference type="PANTHER" id="PTHR43280:SF28">
    <property type="entry name" value="HTH-TYPE TRANSCRIPTIONAL ACTIVATOR RHAS"/>
    <property type="match status" value="1"/>
</dbReference>
<dbReference type="Gene3D" id="1.10.10.60">
    <property type="entry name" value="Homeodomain-like"/>
    <property type="match status" value="2"/>
</dbReference>
<dbReference type="SUPFAM" id="SSF51215">
    <property type="entry name" value="Regulatory protein AraC"/>
    <property type="match status" value="1"/>
</dbReference>
<keyword evidence="1" id="KW-0805">Transcription regulation</keyword>
<dbReference type="InterPro" id="IPR018062">
    <property type="entry name" value="HTH_AraC-typ_CS"/>
</dbReference>
<dbReference type="Pfam" id="PF02311">
    <property type="entry name" value="AraC_binding"/>
    <property type="match status" value="1"/>
</dbReference>
<evidence type="ECO:0000313" key="6">
    <source>
        <dbReference type="Proteomes" id="UP000261257"/>
    </source>
</evidence>
<keyword evidence="3" id="KW-0804">Transcription</keyword>
<dbReference type="PROSITE" id="PS01124">
    <property type="entry name" value="HTH_ARAC_FAMILY_2"/>
    <property type="match status" value="1"/>
</dbReference>
<dbReference type="InterPro" id="IPR037923">
    <property type="entry name" value="HTH-like"/>
</dbReference>
<gene>
    <name evidence="5" type="ORF">DXC39_28710</name>
</gene>
<dbReference type="PRINTS" id="PR00032">
    <property type="entry name" value="HTHARAC"/>
</dbReference>
<evidence type="ECO:0000256" key="2">
    <source>
        <dbReference type="ARBA" id="ARBA00023125"/>
    </source>
</evidence>
<proteinExistence type="predicted"/>
<evidence type="ECO:0000256" key="1">
    <source>
        <dbReference type="ARBA" id="ARBA00023015"/>
    </source>
</evidence>
<organism evidence="5 6">
    <name type="scientific">Hungatella hathewayi</name>
    <dbReference type="NCBI Taxonomy" id="154046"/>
    <lineage>
        <taxon>Bacteria</taxon>
        <taxon>Bacillati</taxon>
        <taxon>Bacillota</taxon>
        <taxon>Clostridia</taxon>
        <taxon>Lachnospirales</taxon>
        <taxon>Lachnospiraceae</taxon>
        <taxon>Hungatella</taxon>
    </lineage>
</organism>
<dbReference type="InterPro" id="IPR009057">
    <property type="entry name" value="Homeodomain-like_sf"/>
</dbReference>
<evidence type="ECO:0000259" key="4">
    <source>
        <dbReference type="PROSITE" id="PS01124"/>
    </source>
</evidence>
<dbReference type="PROSITE" id="PS00041">
    <property type="entry name" value="HTH_ARAC_FAMILY_1"/>
    <property type="match status" value="1"/>
</dbReference>
<dbReference type="InterPro" id="IPR020449">
    <property type="entry name" value="Tscrpt_reg_AraC-type_HTH"/>
</dbReference>
<dbReference type="RefSeq" id="WP_117621772.1">
    <property type="nucleotide sequence ID" value="NZ_QRQF01000009.1"/>
</dbReference>
<dbReference type="SUPFAM" id="SSF46689">
    <property type="entry name" value="Homeodomain-like"/>
    <property type="match status" value="1"/>
</dbReference>
<dbReference type="InterPro" id="IPR018060">
    <property type="entry name" value="HTH_AraC"/>
</dbReference>
<dbReference type="Proteomes" id="UP000261257">
    <property type="component" value="Unassembled WGS sequence"/>
</dbReference>
<dbReference type="EMBL" id="QSSQ01000049">
    <property type="protein sequence ID" value="RGL94789.1"/>
    <property type="molecule type" value="Genomic_DNA"/>
</dbReference>
<dbReference type="PANTHER" id="PTHR43280">
    <property type="entry name" value="ARAC-FAMILY TRANSCRIPTIONAL REGULATOR"/>
    <property type="match status" value="1"/>
</dbReference>
<dbReference type="InterPro" id="IPR014710">
    <property type="entry name" value="RmlC-like_jellyroll"/>
</dbReference>
<dbReference type="GO" id="GO:0003700">
    <property type="term" value="F:DNA-binding transcription factor activity"/>
    <property type="evidence" value="ECO:0007669"/>
    <property type="project" value="InterPro"/>
</dbReference>
<dbReference type="AlphaFoldDB" id="A0A3E4TT06"/>
<name>A0A3E4TT06_9FIRM</name>
<evidence type="ECO:0000313" key="5">
    <source>
        <dbReference type="EMBL" id="RGL94789.1"/>
    </source>
</evidence>
<keyword evidence="2" id="KW-0238">DNA-binding</keyword>